<keyword evidence="12" id="KW-0119">Carbohydrate metabolism</keyword>
<dbReference type="InterPro" id="IPR005103">
    <property type="entry name" value="AA9_LPMO"/>
</dbReference>
<evidence type="ECO:0000256" key="5">
    <source>
        <dbReference type="ARBA" id="ARBA00022729"/>
    </source>
</evidence>
<evidence type="ECO:0000256" key="1">
    <source>
        <dbReference type="ARBA" id="ARBA00001973"/>
    </source>
</evidence>
<keyword evidence="13" id="KW-0624">Polysaccharide degradation</keyword>
<dbReference type="OrthoDB" id="3496539at2759"/>
<evidence type="ECO:0000256" key="2">
    <source>
        <dbReference type="ARBA" id="ARBA00004613"/>
    </source>
</evidence>
<dbReference type="Gene3D" id="2.70.50.70">
    <property type="match status" value="1"/>
</dbReference>
<dbReference type="STRING" id="1149755.A0A2J6QV75"/>
<dbReference type="Proteomes" id="UP000235786">
    <property type="component" value="Unassembled WGS sequence"/>
</dbReference>
<evidence type="ECO:0000313" key="20">
    <source>
        <dbReference type="Proteomes" id="UP000235786"/>
    </source>
</evidence>
<keyword evidence="9" id="KW-0503">Monooxygenase</keyword>
<evidence type="ECO:0000256" key="13">
    <source>
        <dbReference type="ARBA" id="ARBA00023326"/>
    </source>
</evidence>
<keyword evidence="5 17" id="KW-0732">Signal</keyword>
<keyword evidence="10" id="KW-1015">Disulfide bond</keyword>
<feature type="signal peptide" evidence="17">
    <location>
        <begin position="1"/>
        <end position="16"/>
    </location>
</feature>
<evidence type="ECO:0000256" key="6">
    <source>
        <dbReference type="ARBA" id="ARBA00023001"/>
    </source>
</evidence>
<evidence type="ECO:0000256" key="12">
    <source>
        <dbReference type="ARBA" id="ARBA00023277"/>
    </source>
</evidence>
<dbReference type="GO" id="GO:0046872">
    <property type="term" value="F:metal ion binding"/>
    <property type="evidence" value="ECO:0007669"/>
    <property type="project" value="UniProtKB-KW"/>
</dbReference>
<dbReference type="InterPro" id="IPR049892">
    <property type="entry name" value="AA9"/>
</dbReference>
<keyword evidence="4" id="KW-0479">Metal-binding</keyword>
<keyword evidence="20" id="KW-1185">Reference proteome</keyword>
<comment type="subcellular location">
    <subcellularLocation>
        <location evidence="2">Secreted</location>
    </subcellularLocation>
</comment>
<evidence type="ECO:0000256" key="9">
    <source>
        <dbReference type="ARBA" id="ARBA00023033"/>
    </source>
</evidence>
<evidence type="ECO:0000256" key="3">
    <source>
        <dbReference type="ARBA" id="ARBA00022525"/>
    </source>
</evidence>
<evidence type="ECO:0000259" key="18">
    <source>
        <dbReference type="Pfam" id="PF03443"/>
    </source>
</evidence>
<gene>
    <name evidence="19" type="ORF">L207DRAFT_502927</name>
</gene>
<evidence type="ECO:0000256" key="8">
    <source>
        <dbReference type="ARBA" id="ARBA00023008"/>
    </source>
</evidence>
<feature type="chain" id="PRO_5014387716" description="lytic cellulose monooxygenase (C4-dehydrogenating)" evidence="17">
    <location>
        <begin position="17"/>
        <end position="234"/>
    </location>
</feature>
<proteinExistence type="inferred from homology"/>
<comment type="cofactor">
    <cofactor evidence="1">
        <name>Cu(2+)</name>
        <dbReference type="ChEBI" id="CHEBI:29036"/>
    </cofactor>
</comment>
<dbReference type="Pfam" id="PF03443">
    <property type="entry name" value="AA9"/>
    <property type="match status" value="1"/>
</dbReference>
<dbReference type="EMBL" id="KZ613968">
    <property type="protein sequence ID" value="PMD30170.1"/>
    <property type="molecule type" value="Genomic_DNA"/>
</dbReference>
<keyword evidence="8" id="KW-0186">Copper</keyword>
<accession>A0A2J6QV75</accession>
<comment type="similarity">
    <text evidence="14">Belongs to the polysaccharide monooxygenase AA9 family.</text>
</comment>
<dbReference type="GO" id="GO:0030245">
    <property type="term" value="P:cellulose catabolic process"/>
    <property type="evidence" value="ECO:0007669"/>
    <property type="project" value="UniProtKB-KW"/>
</dbReference>
<evidence type="ECO:0000256" key="4">
    <source>
        <dbReference type="ARBA" id="ARBA00022723"/>
    </source>
</evidence>
<evidence type="ECO:0000256" key="10">
    <source>
        <dbReference type="ARBA" id="ARBA00023157"/>
    </source>
</evidence>
<dbReference type="CDD" id="cd21175">
    <property type="entry name" value="LPMO_AA9"/>
    <property type="match status" value="1"/>
</dbReference>
<comment type="catalytic activity">
    <reaction evidence="15">
        <text>[(1-&gt;4)-beta-D-glucosyl]n+m + reduced acceptor + O2 = 4-dehydro-beta-D-glucosyl-[(1-&gt;4)-beta-D-glucosyl]n-1 + [(1-&gt;4)-beta-D-glucosyl]m + acceptor + H2O.</text>
        <dbReference type="EC" id="1.14.99.56"/>
    </reaction>
</comment>
<dbReference type="PANTHER" id="PTHR33353:SF10">
    <property type="entry name" value="ENDO-BETA-1,4-GLUCANASE D"/>
    <property type="match status" value="1"/>
</dbReference>
<dbReference type="GO" id="GO:0004497">
    <property type="term" value="F:monooxygenase activity"/>
    <property type="evidence" value="ECO:0007669"/>
    <property type="project" value="UniProtKB-KW"/>
</dbReference>
<evidence type="ECO:0000256" key="14">
    <source>
        <dbReference type="ARBA" id="ARBA00044502"/>
    </source>
</evidence>
<dbReference type="PANTHER" id="PTHR33353">
    <property type="entry name" value="PUTATIVE (AFU_ORTHOLOGUE AFUA_1G12560)-RELATED"/>
    <property type="match status" value="1"/>
</dbReference>
<evidence type="ECO:0000256" key="11">
    <source>
        <dbReference type="ARBA" id="ARBA00023180"/>
    </source>
</evidence>
<evidence type="ECO:0000256" key="17">
    <source>
        <dbReference type="SAM" id="SignalP"/>
    </source>
</evidence>
<dbReference type="GO" id="GO:0005576">
    <property type="term" value="C:extracellular region"/>
    <property type="evidence" value="ECO:0007669"/>
    <property type="project" value="UniProtKB-SubCell"/>
</dbReference>
<name>A0A2J6QV75_HYAVF</name>
<organism evidence="19 20">
    <name type="scientific">Hyaloscypha variabilis (strain UAMH 11265 / GT02V1 / F)</name>
    <name type="common">Meliniomyces variabilis</name>
    <dbReference type="NCBI Taxonomy" id="1149755"/>
    <lineage>
        <taxon>Eukaryota</taxon>
        <taxon>Fungi</taxon>
        <taxon>Dikarya</taxon>
        <taxon>Ascomycota</taxon>
        <taxon>Pezizomycotina</taxon>
        <taxon>Leotiomycetes</taxon>
        <taxon>Helotiales</taxon>
        <taxon>Hyaloscyphaceae</taxon>
        <taxon>Hyaloscypha</taxon>
        <taxon>Hyaloscypha variabilis</taxon>
    </lineage>
</organism>
<dbReference type="GO" id="GO:0016787">
    <property type="term" value="F:hydrolase activity"/>
    <property type="evidence" value="ECO:0007669"/>
    <property type="project" value="UniProtKB-KW"/>
</dbReference>
<evidence type="ECO:0000256" key="15">
    <source>
        <dbReference type="ARBA" id="ARBA00045077"/>
    </source>
</evidence>
<evidence type="ECO:0000313" key="19">
    <source>
        <dbReference type="EMBL" id="PMD30170.1"/>
    </source>
</evidence>
<evidence type="ECO:0000256" key="16">
    <source>
        <dbReference type="ARBA" id="ARBA00047174"/>
    </source>
</evidence>
<keyword evidence="6" id="KW-0136">Cellulose degradation</keyword>
<protein>
    <recommendedName>
        <fullName evidence="16">lytic cellulose monooxygenase (C4-dehydrogenating)</fullName>
        <ecNumber evidence="16">1.14.99.56</ecNumber>
    </recommendedName>
</protein>
<dbReference type="AlphaFoldDB" id="A0A2J6QV75"/>
<keyword evidence="7" id="KW-0560">Oxidoreductase</keyword>
<keyword evidence="11" id="KW-0325">Glycoprotein</keyword>
<feature type="domain" description="Auxiliary Activity family 9 catalytic" evidence="18">
    <location>
        <begin position="17"/>
        <end position="216"/>
    </location>
</feature>
<sequence>MKTTGFILALSSLANAHYTFPQLISNGVMTADWQYARQWTGVQSNGPVTDVTSTSIRCNVDGATKSAPGTMTVAAGSKIGFASNTKITHIGAMECYMTKVPEGHTVATWDGSGEVWFKIDEDHPIFGGASLQWPSLGIQNLSTTIPPSLPSGEYLIRVEHIALHNAQSVGGAQFYISCGQLNATGGGAGVPTPPVAFPGANKATDPGIQINPYYPIASDGPKSYTNPGPAVWKG</sequence>
<evidence type="ECO:0000256" key="7">
    <source>
        <dbReference type="ARBA" id="ARBA00023002"/>
    </source>
</evidence>
<dbReference type="EC" id="1.14.99.56" evidence="16"/>
<reference evidence="19 20" key="1">
    <citation type="submission" date="2016-04" db="EMBL/GenBank/DDBJ databases">
        <title>A degradative enzymes factory behind the ericoid mycorrhizal symbiosis.</title>
        <authorList>
            <consortium name="DOE Joint Genome Institute"/>
            <person name="Martino E."/>
            <person name="Morin E."/>
            <person name="Grelet G."/>
            <person name="Kuo A."/>
            <person name="Kohler A."/>
            <person name="Daghino S."/>
            <person name="Barry K."/>
            <person name="Choi C."/>
            <person name="Cichocki N."/>
            <person name="Clum A."/>
            <person name="Copeland A."/>
            <person name="Hainaut M."/>
            <person name="Haridas S."/>
            <person name="Labutti K."/>
            <person name="Lindquist E."/>
            <person name="Lipzen A."/>
            <person name="Khouja H.-R."/>
            <person name="Murat C."/>
            <person name="Ohm R."/>
            <person name="Olson A."/>
            <person name="Spatafora J."/>
            <person name="Veneault-Fourrey C."/>
            <person name="Henrissat B."/>
            <person name="Grigoriev I."/>
            <person name="Martin F."/>
            <person name="Perotto S."/>
        </authorList>
    </citation>
    <scope>NUCLEOTIDE SEQUENCE [LARGE SCALE GENOMIC DNA]</scope>
    <source>
        <strain evidence="19 20">F</strain>
    </source>
</reference>
<keyword evidence="19" id="KW-0378">Hydrolase</keyword>
<keyword evidence="3" id="KW-0964">Secreted</keyword>